<dbReference type="AlphaFoldDB" id="A0ABC8LGW5"/>
<keyword evidence="1" id="KW-1133">Transmembrane helix</keyword>
<comment type="caution">
    <text evidence="2">The sequence shown here is derived from an EMBL/GenBank/DDBJ whole genome shotgun (WGS) entry which is preliminary data.</text>
</comment>
<evidence type="ECO:0000313" key="3">
    <source>
        <dbReference type="Proteomes" id="UP001642260"/>
    </source>
</evidence>
<feature type="transmembrane region" description="Helical" evidence="1">
    <location>
        <begin position="40"/>
        <end position="63"/>
    </location>
</feature>
<evidence type="ECO:0000313" key="2">
    <source>
        <dbReference type="EMBL" id="CAH8382787.1"/>
    </source>
</evidence>
<name>A0ABC8LGW5_ERUVS</name>
<keyword evidence="1" id="KW-0472">Membrane</keyword>
<reference evidence="2 3" key="1">
    <citation type="submission" date="2022-03" db="EMBL/GenBank/DDBJ databases">
        <authorList>
            <person name="Macdonald S."/>
            <person name="Ahmed S."/>
            <person name="Newling K."/>
        </authorList>
    </citation>
    <scope>NUCLEOTIDE SEQUENCE [LARGE SCALE GENOMIC DNA]</scope>
</reference>
<organism evidence="2 3">
    <name type="scientific">Eruca vesicaria subsp. sativa</name>
    <name type="common">Garden rocket</name>
    <name type="synonym">Eruca sativa</name>
    <dbReference type="NCBI Taxonomy" id="29727"/>
    <lineage>
        <taxon>Eukaryota</taxon>
        <taxon>Viridiplantae</taxon>
        <taxon>Streptophyta</taxon>
        <taxon>Embryophyta</taxon>
        <taxon>Tracheophyta</taxon>
        <taxon>Spermatophyta</taxon>
        <taxon>Magnoliopsida</taxon>
        <taxon>eudicotyledons</taxon>
        <taxon>Gunneridae</taxon>
        <taxon>Pentapetalae</taxon>
        <taxon>rosids</taxon>
        <taxon>malvids</taxon>
        <taxon>Brassicales</taxon>
        <taxon>Brassicaceae</taxon>
        <taxon>Brassiceae</taxon>
        <taxon>Eruca</taxon>
    </lineage>
</organism>
<accession>A0ABC8LGW5</accession>
<protein>
    <submittedName>
        <fullName evidence="2">Uncharacterized protein</fullName>
    </submittedName>
</protein>
<dbReference type="EMBL" id="CAKOAT010564042">
    <property type="protein sequence ID" value="CAH8382787.1"/>
    <property type="molecule type" value="Genomic_DNA"/>
</dbReference>
<sequence>MLSSWYTSNSAFFLICSFGCFDIYNMLSLLYTFYSDDICLCISIVNIPSAHSCLWISVVLSVFRYMSTLGNKKIELFDMGAGPSAEPTADENVQVASAMSNQELVDAGMKRMDETD</sequence>
<proteinExistence type="predicted"/>
<feature type="transmembrane region" description="Helical" evidence="1">
    <location>
        <begin position="12"/>
        <end position="34"/>
    </location>
</feature>
<gene>
    <name evidence="2" type="ORF">ERUC_LOCUS35270</name>
</gene>
<keyword evidence="1" id="KW-0812">Transmembrane</keyword>
<dbReference type="Proteomes" id="UP001642260">
    <property type="component" value="Unassembled WGS sequence"/>
</dbReference>
<keyword evidence="3" id="KW-1185">Reference proteome</keyword>
<evidence type="ECO:0000256" key="1">
    <source>
        <dbReference type="SAM" id="Phobius"/>
    </source>
</evidence>